<proteinExistence type="predicted"/>
<keyword evidence="1" id="KW-0472">Membrane</keyword>
<evidence type="ECO:0000256" key="1">
    <source>
        <dbReference type="SAM" id="Phobius"/>
    </source>
</evidence>
<feature type="transmembrane region" description="Helical" evidence="1">
    <location>
        <begin position="32"/>
        <end position="52"/>
    </location>
</feature>
<keyword evidence="3" id="KW-1185">Reference proteome</keyword>
<reference evidence="2 3" key="1">
    <citation type="submission" date="2019-06" db="EMBL/GenBank/DDBJ databases">
        <title>Genomic Encyclopedia of Type Strains, Phase IV (KMG-V): Genome sequencing to study the core and pangenomes of soil and plant-associated prokaryotes.</title>
        <authorList>
            <person name="Whitman W."/>
        </authorList>
    </citation>
    <scope>NUCLEOTIDE SEQUENCE [LARGE SCALE GENOMIC DNA]</scope>
    <source>
        <strain evidence="2 3">BR 10355</strain>
    </source>
</reference>
<organism evidence="2 3">
    <name type="scientific">Bradyrhizobium macuxiense</name>
    <dbReference type="NCBI Taxonomy" id="1755647"/>
    <lineage>
        <taxon>Bacteria</taxon>
        <taxon>Pseudomonadati</taxon>
        <taxon>Pseudomonadota</taxon>
        <taxon>Alphaproteobacteria</taxon>
        <taxon>Hyphomicrobiales</taxon>
        <taxon>Nitrobacteraceae</taxon>
        <taxon>Bradyrhizobium</taxon>
    </lineage>
</organism>
<dbReference type="EMBL" id="VITY01000021">
    <property type="protein sequence ID" value="TWB87472.1"/>
    <property type="molecule type" value="Genomic_DNA"/>
</dbReference>
<sequence length="54" mass="5996">MSASEDNKQRNREIAANEAERQAVSAVRVSSWAIGLTVIIGIIVVAIVWAWMKR</sequence>
<gene>
    <name evidence="2" type="ORF">FBZ93_12133</name>
</gene>
<name>A0A560KW91_9BRAD</name>
<comment type="caution">
    <text evidence="2">The sequence shown here is derived from an EMBL/GenBank/DDBJ whole genome shotgun (WGS) entry which is preliminary data.</text>
</comment>
<protein>
    <submittedName>
        <fullName evidence="2">Uncharacterized protein</fullName>
    </submittedName>
</protein>
<keyword evidence="1" id="KW-0812">Transmembrane</keyword>
<dbReference type="Proteomes" id="UP000321304">
    <property type="component" value="Unassembled WGS sequence"/>
</dbReference>
<evidence type="ECO:0000313" key="2">
    <source>
        <dbReference type="EMBL" id="TWB87472.1"/>
    </source>
</evidence>
<dbReference type="RefSeq" id="WP_167529403.1">
    <property type="nucleotide sequence ID" value="NZ_VITY01000021.1"/>
</dbReference>
<accession>A0A560KW91</accession>
<dbReference type="AlphaFoldDB" id="A0A560KW91"/>
<keyword evidence="1" id="KW-1133">Transmembrane helix</keyword>
<evidence type="ECO:0000313" key="3">
    <source>
        <dbReference type="Proteomes" id="UP000321304"/>
    </source>
</evidence>